<comment type="caution">
    <text evidence="2">The sequence shown here is derived from an EMBL/GenBank/DDBJ whole genome shotgun (WGS) entry which is preliminary data.</text>
</comment>
<protein>
    <submittedName>
        <fullName evidence="2">Uncharacterized protein</fullName>
    </submittedName>
</protein>
<dbReference type="EMBL" id="JARBHB010000002">
    <property type="protein sequence ID" value="KAJ8891915.1"/>
    <property type="molecule type" value="Genomic_DNA"/>
</dbReference>
<proteinExistence type="predicted"/>
<evidence type="ECO:0000256" key="1">
    <source>
        <dbReference type="SAM" id="MobiDB-lite"/>
    </source>
</evidence>
<gene>
    <name evidence="2" type="ORF">PR048_004474</name>
</gene>
<evidence type="ECO:0000313" key="2">
    <source>
        <dbReference type="EMBL" id="KAJ8891915.1"/>
    </source>
</evidence>
<evidence type="ECO:0000313" key="3">
    <source>
        <dbReference type="Proteomes" id="UP001159363"/>
    </source>
</evidence>
<accession>A0ABQ9I5J7</accession>
<organism evidence="2 3">
    <name type="scientific">Dryococelus australis</name>
    <dbReference type="NCBI Taxonomy" id="614101"/>
    <lineage>
        <taxon>Eukaryota</taxon>
        <taxon>Metazoa</taxon>
        <taxon>Ecdysozoa</taxon>
        <taxon>Arthropoda</taxon>
        <taxon>Hexapoda</taxon>
        <taxon>Insecta</taxon>
        <taxon>Pterygota</taxon>
        <taxon>Neoptera</taxon>
        <taxon>Polyneoptera</taxon>
        <taxon>Phasmatodea</taxon>
        <taxon>Verophasmatodea</taxon>
        <taxon>Anareolatae</taxon>
        <taxon>Phasmatidae</taxon>
        <taxon>Eurycanthinae</taxon>
        <taxon>Dryococelus</taxon>
    </lineage>
</organism>
<dbReference type="Proteomes" id="UP001159363">
    <property type="component" value="Chromosome 2"/>
</dbReference>
<name>A0ABQ9I5J7_9NEOP</name>
<sequence>MARARERASEKMIRPVSAHELVHSVGNRALPAFAAVPFHKTLLLSRDKRAHGLWHCDDFTQTEVAPIKTSLPRPCSNWHFLIRAVHDEVYTFGINLRKMSLPVLHDKIDFKNMYTEVTFGIGSEFITLTHALDDSTRIAAFQRNTKGITHCQMWAPLGQQSMNKHLRCSVLNVYINHGNAFFVSCVHCKASYRMIFLEGAIPTTTERRHIVHFTCLRYFLYILGTAGTRRRAEFAPISHFTLPILADTEEWPSADDHNSAHAKLSANTNELQHTNRRGERRVVWGSEPGDSLRGASAKARRTQDGRAPISSSSGTTDEMTTSGINIAKVGGGIKFRFRNPSDMDVSRHSQSRRVSCKSVFRRPLQLSSVVKAKTQRQPSANAVSVSAYYLHYRHRWLNVANTAALIGGSIEQRRKGAGETGDLREYPPTSGIVRHDSHLQKFGYPTEDYITCVQADLKQEFRKCLFYREQRAPTGNILENWGLKFAVHHVHGCGGVNQKLKAASLNTTAGDWNKRFPKRASRNPDIRAGLASQNTVLMMYSMWCCHCQRRREGDCKRVEGNMTSWLIAILMAVNYEVTALCVSRRPALSKIGSKIYTENCCTIRIQSLTGGRDEVHFKPPKLEVRNLDPRSAAIVDKCSLKIRQQLELRPLVFLIKLDPGSEPESFDLGPGKMLVQPDISAKVRDQARDVNNAHEACCYRLTDRSLSILRLSDCSGWAPSKISRVNLALKVVHGKVSTFENRPLENAMPLTVYILTGTLTAMVPNKVGYDGRKTTFSKCVVRLIDATHTLYNTSAIILAEPLVHSGGRSKRHEPLYLLYKPSDSMHVYQITTYLAGAVEDGYELRRTWEQWGESELTFGKEQTTRQGEPGSIPPVGSSPDFLLWESSCTMPLVGWTFSGISRLPRPCIPALIHTHLTLPSSDLKTSLLRLRTVKLRRREGVLWTVSECNTKGVNVHRRRVVRSGVGCRAYVRTYEYWRSDTSQQLSLVSPLLIGGDVCRGQTTANRRTGDIIIVMEVEIEAPPLSLVRHHCTIRDMQEVSSCELRGRRQHQVTEDKKYRRIMAEGYPAGRNKKLIIVLKTVQRTVNQPENIDVAHNWQPE</sequence>
<feature type="compositionally biased region" description="Polar residues" evidence="1">
    <location>
        <begin position="309"/>
        <end position="323"/>
    </location>
</feature>
<keyword evidence="3" id="KW-1185">Reference proteome</keyword>
<feature type="region of interest" description="Disordered" evidence="1">
    <location>
        <begin position="265"/>
        <end position="323"/>
    </location>
</feature>
<reference evidence="2 3" key="1">
    <citation type="submission" date="2023-02" db="EMBL/GenBank/DDBJ databases">
        <title>LHISI_Scaffold_Assembly.</title>
        <authorList>
            <person name="Stuart O.P."/>
            <person name="Cleave R."/>
            <person name="Magrath M.J.L."/>
            <person name="Mikheyev A.S."/>
        </authorList>
    </citation>
    <scope>NUCLEOTIDE SEQUENCE [LARGE SCALE GENOMIC DNA]</scope>
    <source>
        <strain evidence="2">Daus_M_001</strain>
        <tissue evidence="2">Leg muscle</tissue>
    </source>
</reference>